<feature type="binding site" evidence="1">
    <location>
        <position position="264"/>
    </location>
    <ligand>
        <name>Zn(2+)</name>
        <dbReference type="ChEBI" id="CHEBI:29105"/>
    </ligand>
</feature>
<dbReference type="Pfam" id="PF02574">
    <property type="entry name" value="S-methyl_trans"/>
    <property type="match status" value="1"/>
</dbReference>
<feature type="binding site" evidence="1">
    <location>
        <position position="265"/>
    </location>
    <ligand>
        <name>Zn(2+)</name>
        <dbReference type="ChEBI" id="CHEBI:29105"/>
    </ligand>
</feature>
<evidence type="ECO:0000313" key="4">
    <source>
        <dbReference type="Proteomes" id="UP000783588"/>
    </source>
</evidence>
<gene>
    <name evidence="3" type="ORF">KQI75_10415</name>
</gene>
<dbReference type="EC" id="1.5.1.20" evidence="3"/>
<dbReference type="Proteomes" id="UP000783588">
    <property type="component" value="Unassembled WGS sequence"/>
</dbReference>
<evidence type="ECO:0000313" key="3">
    <source>
        <dbReference type="EMBL" id="MBU5491025.1"/>
    </source>
</evidence>
<keyword evidence="1" id="KW-0862">Zinc</keyword>
<comment type="caution">
    <text evidence="3">The sequence shown here is derived from an EMBL/GenBank/DDBJ whole genome shotgun (WGS) entry which is preliminary data.</text>
</comment>
<dbReference type="PROSITE" id="PS50970">
    <property type="entry name" value="HCY"/>
    <property type="match status" value="1"/>
</dbReference>
<dbReference type="InterPro" id="IPR003171">
    <property type="entry name" value="Mehydrof_redctse-like"/>
</dbReference>
<feature type="binding site" evidence="1">
    <location>
        <position position="200"/>
    </location>
    <ligand>
        <name>Zn(2+)</name>
        <dbReference type="ChEBI" id="CHEBI:29105"/>
    </ligand>
</feature>
<dbReference type="EMBL" id="JAHLQI010000005">
    <property type="protein sequence ID" value="MBU5491025.1"/>
    <property type="molecule type" value="Genomic_DNA"/>
</dbReference>
<protein>
    <submittedName>
        <fullName evidence="3">Bifunctional homocysteine S-methyltransferase/methylenetetrahydrofolate reductase</fullName>
        <ecNumber evidence="3">1.5.1.20</ecNumber>
        <ecNumber evidence="3">2.1.1.10</ecNumber>
    </submittedName>
</protein>
<dbReference type="InterPro" id="IPR003726">
    <property type="entry name" value="HCY_dom"/>
</dbReference>
<dbReference type="NCBIfam" id="NF006396">
    <property type="entry name" value="PRK08645.1"/>
    <property type="match status" value="1"/>
</dbReference>
<feature type="domain" description="Hcy-binding" evidence="2">
    <location>
        <begin position="1"/>
        <end position="279"/>
    </location>
</feature>
<keyword evidence="1 3" id="KW-0808">Transferase</keyword>
<keyword evidence="1 3" id="KW-0489">Methyltransferase</keyword>
<keyword evidence="3" id="KW-0560">Oxidoreductase</keyword>
<dbReference type="CDD" id="cd00537">
    <property type="entry name" value="MTHFR"/>
    <property type="match status" value="1"/>
</dbReference>
<dbReference type="RefSeq" id="WP_216470734.1">
    <property type="nucleotide sequence ID" value="NZ_JAHLQI010000005.1"/>
</dbReference>
<keyword evidence="1" id="KW-0479">Metal-binding</keyword>
<keyword evidence="4" id="KW-1185">Reference proteome</keyword>
<proteinExistence type="predicted"/>
<sequence length="592" mass="65224">MTNIRDYIKHHILLFDGGMGTYFSTRNQSVGSGCELANLSQPELIADIHREYLEAGSKAIKTNTFAVNRVNFQGNEELVERTIQAGWKLACEAAKDQAYVFADIGPISGLPETMDIREEFRFVADCFLQLGAQHFLFETNANAEGLKETAAYIKQKNPDAYIIVSFAIQLDGFSRDGSFAADLLHEVQACTDIDSIGFNCVCGARHMLELAQELDHTGITLSLMPNAGYPVVINNRSFYEGDPVYFAAQLLEMAKEGAGILGGCCGTTPVHIAQAKKALDGYTHTKEPKASKKQRVGLVDTLPESLFWEKLRKGEKVVAVELDPPANADLSKFMSGAWMLKGADVDIITIADCPIARARVDSSLLACKIRRELNMDALPHMTCRDRNLNATKALLMGLHAEGIRNILLVTGDPIPTAERDEVKSVYQFNSRKLASFVSSLGQSVLPSPFHLFGALNVNALNFDVQLRLAKGKLERGIIGFLTQPILTEQAFENLKRAREELGGAYILGGIIPVVSAKNARFMDSEINGIRVDETITQMYEGKNRAEGEELAVTISAEIAKRIAPYVDGYYLMTPFQRTALICRILEKIKEQA</sequence>
<dbReference type="GO" id="GO:0008168">
    <property type="term" value="F:methyltransferase activity"/>
    <property type="evidence" value="ECO:0007669"/>
    <property type="project" value="UniProtKB-KW"/>
</dbReference>
<dbReference type="Pfam" id="PF02219">
    <property type="entry name" value="MTHFR"/>
    <property type="match status" value="1"/>
</dbReference>
<dbReference type="PANTHER" id="PTHR11103:SF18">
    <property type="entry name" value="SLR1189 PROTEIN"/>
    <property type="match status" value="1"/>
</dbReference>
<evidence type="ECO:0000256" key="1">
    <source>
        <dbReference type="PROSITE-ProRule" id="PRU00333"/>
    </source>
</evidence>
<dbReference type="EC" id="2.1.1.10" evidence="3"/>
<name>A0ABS6ETK3_9FIRM</name>
<evidence type="ECO:0000259" key="2">
    <source>
        <dbReference type="PROSITE" id="PS50970"/>
    </source>
</evidence>
<accession>A0ABS6ETK3</accession>
<dbReference type="PANTHER" id="PTHR11103">
    <property type="entry name" value="SLR1189 PROTEIN"/>
    <property type="match status" value="1"/>
</dbReference>
<organism evidence="3 4">
    <name type="scientific">Butyricicoccus intestinisimiae</name>
    <dbReference type="NCBI Taxonomy" id="2841509"/>
    <lineage>
        <taxon>Bacteria</taxon>
        <taxon>Bacillati</taxon>
        <taxon>Bacillota</taxon>
        <taxon>Clostridia</taxon>
        <taxon>Eubacteriales</taxon>
        <taxon>Butyricicoccaceae</taxon>
        <taxon>Butyricicoccus</taxon>
    </lineage>
</organism>
<dbReference type="GO" id="GO:0032259">
    <property type="term" value="P:methylation"/>
    <property type="evidence" value="ECO:0007669"/>
    <property type="project" value="UniProtKB-KW"/>
</dbReference>
<comment type="cofactor">
    <cofactor evidence="1">
        <name>Zn(2+)</name>
        <dbReference type="ChEBI" id="CHEBI:29105"/>
    </cofactor>
</comment>
<reference evidence="3 4" key="1">
    <citation type="submission" date="2021-06" db="EMBL/GenBank/DDBJ databases">
        <authorList>
            <person name="Sun Q."/>
            <person name="Li D."/>
        </authorList>
    </citation>
    <scope>NUCLEOTIDE SEQUENCE [LARGE SCALE GENOMIC DNA]</scope>
    <source>
        <strain evidence="3 4">MSJd-7</strain>
    </source>
</reference>
<dbReference type="GO" id="GO:0004489">
    <property type="term" value="F:methylenetetrahydrofolate reductase [NAD(P)H] activity"/>
    <property type="evidence" value="ECO:0007669"/>
    <property type="project" value="UniProtKB-EC"/>
</dbReference>